<dbReference type="Pfam" id="PF06042">
    <property type="entry name" value="NTP_transf_6"/>
    <property type="match status" value="1"/>
</dbReference>
<dbReference type="EMBL" id="WOSY01000024">
    <property type="protein sequence ID" value="NHN89973.1"/>
    <property type="molecule type" value="Genomic_DNA"/>
</dbReference>
<sequence length="188" mass="21584">MTGLDFIASVLKNPFNKELFARLGRMRLRECHLTAGCLFQTKWNEISGCAPEWGIKDYDVFYFDKQDLSWEAEDQVVRRVTAETADLPIKVEIKNQARVHLWYGDRFGGEYPQLQSARAGIDLYLISCTSVGIEIETGNLYAPNGLGDLNSGVLRMNPRNPKPHLFRHKAESYRKRWAWLEIIEGSCL</sequence>
<evidence type="ECO:0008006" key="3">
    <source>
        <dbReference type="Google" id="ProtNLM"/>
    </source>
</evidence>
<reference evidence="1 2" key="1">
    <citation type="journal article" date="2020" name="Int. J. Syst. Evol. Microbiol.">
        <title>Novel acetic acid bacteria from cider fermentations: Acetobacter conturbans sp. nov. and Acetobacter fallax sp. nov.</title>
        <authorList>
            <person name="Sombolestani A.S."/>
            <person name="Cleenwerck I."/>
            <person name="Cnockaert M."/>
            <person name="Borremans W."/>
            <person name="Wieme A.D."/>
            <person name="De Vuyst L."/>
            <person name="Vandamme P."/>
        </authorList>
    </citation>
    <scope>NUCLEOTIDE SEQUENCE [LARGE SCALE GENOMIC DNA]</scope>
    <source>
        <strain evidence="1 2">LMG 1627</strain>
    </source>
</reference>
<dbReference type="PANTHER" id="PTHR39166">
    <property type="entry name" value="BLL1166 PROTEIN"/>
    <property type="match status" value="1"/>
</dbReference>
<dbReference type="Proteomes" id="UP000631653">
    <property type="component" value="Unassembled WGS sequence"/>
</dbReference>
<dbReference type="InterPro" id="IPR009267">
    <property type="entry name" value="NTP_transf_6"/>
</dbReference>
<protein>
    <recommendedName>
        <fullName evidence="3">Nucleotidyltransferase family protein</fullName>
    </recommendedName>
</protein>
<proteinExistence type="predicted"/>
<evidence type="ECO:0000313" key="2">
    <source>
        <dbReference type="Proteomes" id="UP000631653"/>
    </source>
</evidence>
<dbReference type="RefSeq" id="WP_173571207.1">
    <property type="nucleotide sequence ID" value="NZ_WOSY01000024.1"/>
</dbReference>
<organism evidence="1 2">
    <name type="scientific">Acetobacter conturbans</name>
    <dbReference type="NCBI Taxonomy" id="1737472"/>
    <lineage>
        <taxon>Bacteria</taxon>
        <taxon>Pseudomonadati</taxon>
        <taxon>Pseudomonadota</taxon>
        <taxon>Alphaproteobacteria</taxon>
        <taxon>Acetobacterales</taxon>
        <taxon>Acetobacteraceae</taxon>
        <taxon>Acetobacter</taxon>
    </lineage>
</organism>
<keyword evidence="2" id="KW-1185">Reference proteome</keyword>
<comment type="caution">
    <text evidence="1">The sequence shown here is derived from an EMBL/GenBank/DDBJ whole genome shotgun (WGS) entry which is preliminary data.</text>
</comment>
<gene>
    <name evidence="1" type="ORF">GOB81_15340</name>
</gene>
<dbReference type="PANTHER" id="PTHR39166:SF1">
    <property type="entry name" value="BLL1166 PROTEIN"/>
    <property type="match status" value="1"/>
</dbReference>
<evidence type="ECO:0000313" key="1">
    <source>
        <dbReference type="EMBL" id="NHN89973.1"/>
    </source>
</evidence>
<name>A0ABX0K6H6_9PROT</name>
<accession>A0ABX0K6H6</accession>